<sequence>IPSSIDSMNPLIIHVPLHYTRYTYVSRIKDSNRLKLLDISSNYAVFHIPKTYHNILFLNTKSEIFSPPISLPISDQFELELFKFLDPTTAVTVLRSTLDYGRRVAILRASNTQWDSVRLLTMMAREWEHNQELEILIEFDRLPFYIVETHHDSVYNPQFPDFNDPLHTFYRVNLHEESTFIRQINCKTDDWSGCTLLSSFFPDSKRILGVKTLFDFESRDGQSSTIGDYYLDHPEHRISQMRLLVYSVDLVTQLIDRKEVQIQFPPDLHACTEETVVEIIGNELVFSQPGGCIMYNIDDNSFTKYTTKESILEYKVKSSMEGRVLEGTVDLPDRSYFFRGYLKTVPSLREIAQSNVQKYRLKSIDDLALCNTHEYIRSFYC</sequence>
<gene>
    <name evidence="1" type="ORF">PFISCL1PPCAC_19555</name>
</gene>
<evidence type="ECO:0000313" key="1">
    <source>
        <dbReference type="EMBL" id="GMT28258.1"/>
    </source>
</evidence>
<feature type="non-terminal residue" evidence="1">
    <location>
        <position position="1"/>
    </location>
</feature>
<dbReference type="AlphaFoldDB" id="A0AAV5WD27"/>
<protein>
    <recommendedName>
        <fullName evidence="3">F-box domain-containing protein</fullName>
    </recommendedName>
</protein>
<keyword evidence="2" id="KW-1185">Reference proteome</keyword>
<reference evidence="1" key="1">
    <citation type="submission" date="2023-10" db="EMBL/GenBank/DDBJ databases">
        <title>Genome assembly of Pristionchus species.</title>
        <authorList>
            <person name="Yoshida K."/>
            <person name="Sommer R.J."/>
        </authorList>
    </citation>
    <scope>NUCLEOTIDE SEQUENCE</scope>
    <source>
        <strain evidence="1">RS5133</strain>
    </source>
</reference>
<name>A0AAV5WD27_9BILA</name>
<proteinExistence type="predicted"/>
<evidence type="ECO:0008006" key="3">
    <source>
        <dbReference type="Google" id="ProtNLM"/>
    </source>
</evidence>
<evidence type="ECO:0000313" key="2">
    <source>
        <dbReference type="Proteomes" id="UP001432322"/>
    </source>
</evidence>
<accession>A0AAV5WD27</accession>
<organism evidence="1 2">
    <name type="scientific">Pristionchus fissidentatus</name>
    <dbReference type="NCBI Taxonomy" id="1538716"/>
    <lineage>
        <taxon>Eukaryota</taxon>
        <taxon>Metazoa</taxon>
        <taxon>Ecdysozoa</taxon>
        <taxon>Nematoda</taxon>
        <taxon>Chromadorea</taxon>
        <taxon>Rhabditida</taxon>
        <taxon>Rhabditina</taxon>
        <taxon>Diplogasteromorpha</taxon>
        <taxon>Diplogasteroidea</taxon>
        <taxon>Neodiplogasteridae</taxon>
        <taxon>Pristionchus</taxon>
    </lineage>
</organism>
<dbReference type="Proteomes" id="UP001432322">
    <property type="component" value="Unassembled WGS sequence"/>
</dbReference>
<comment type="caution">
    <text evidence="1">The sequence shown here is derived from an EMBL/GenBank/DDBJ whole genome shotgun (WGS) entry which is preliminary data.</text>
</comment>
<dbReference type="EMBL" id="BTSY01000005">
    <property type="protein sequence ID" value="GMT28258.1"/>
    <property type="molecule type" value="Genomic_DNA"/>
</dbReference>